<dbReference type="STRING" id="947166.A0A1D1W730"/>
<feature type="compositionally biased region" description="Polar residues" evidence="10">
    <location>
        <begin position="457"/>
        <end position="483"/>
    </location>
</feature>
<dbReference type="Gene3D" id="3.30.200.20">
    <property type="entry name" value="Phosphorylase Kinase, domain 1"/>
    <property type="match status" value="1"/>
</dbReference>
<dbReference type="SMART" id="SM00220">
    <property type="entry name" value="S_TKc"/>
    <property type="match status" value="1"/>
</dbReference>
<keyword evidence="1 9" id="KW-0723">Serine/threonine-protein kinase</keyword>
<evidence type="ECO:0000256" key="9">
    <source>
        <dbReference type="RuleBase" id="RU361165"/>
    </source>
</evidence>
<comment type="catalytic activity">
    <reaction evidence="7">
        <text>L-seryl-[protein] + ATP = O-phospho-L-seryl-[protein] + ADP + H(+)</text>
        <dbReference type="Rhea" id="RHEA:17989"/>
        <dbReference type="Rhea" id="RHEA-COMP:9863"/>
        <dbReference type="Rhea" id="RHEA-COMP:11604"/>
        <dbReference type="ChEBI" id="CHEBI:15378"/>
        <dbReference type="ChEBI" id="CHEBI:29999"/>
        <dbReference type="ChEBI" id="CHEBI:30616"/>
        <dbReference type="ChEBI" id="CHEBI:83421"/>
        <dbReference type="ChEBI" id="CHEBI:456216"/>
        <dbReference type="EC" id="2.7.11.24"/>
    </reaction>
</comment>
<dbReference type="InterPro" id="IPR017441">
    <property type="entry name" value="Protein_kinase_ATP_BS"/>
</dbReference>
<feature type="domain" description="Protein kinase" evidence="11">
    <location>
        <begin position="49"/>
        <end position="342"/>
    </location>
</feature>
<feature type="compositionally biased region" description="Polar residues" evidence="10">
    <location>
        <begin position="391"/>
        <end position="405"/>
    </location>
</feature>
<feature type="region of interest" description="Disordered" evidence="10">
    <location>
        <begin position="1"/>
        <end position="37"/>
    </location>
</feature>
<feature type="compositionally biased region" description="Polar residues" evidence="10">
    <location>
        <begin position="543"/>
        <end position="553"/>
    </location>
</feature>
<dbReference type="Gene3D" id="1.10.510.10">
    <property type="entry name" value="Transferase(Phosphotransferase) domain 1"/>
    <property type="match status" value="1"/>
</dbReference>
<comment type="activity regulation">
    <text evidence="9">Activated by threonine and tyrosine phosphorylation.</text>
</comment>
<feature type="region of interest" description="Disordered" evidence="10">
    <location>
        <begin position="738"/>
        <end position="771"/>
    </location>
</feature>
<feature type="compositionally biased region" description="Gly residues" evidence="10">
    <location>
        <begin position="616"/>
        <end position="625"/>
    </location>
</feature>
<comment type="catalytic activity">
    <reaction evidence="6 9">
        <text>L-threonyl-[protein] + ATP = O-phospho-L-threonyl-[protein] + ADP + H(+)</text>
        <dbReference type="Rhea" id="RHEA:46608"/>
        <dbReference type="Rhea" id="RHEA-COMP:11060"/>
        <dbReference type="Rhea" id="RHEA-COMP:11605"/>
        <dbReference type="ChEBI" id="CHEBI:15378"/>
        <dbReference type="ChEBI" id="CHEBI:30013"/>
        <dbReference type="ChEBI" id="CHEBI:30616"/>
        <dbReference type="ChEBI" id="CHEBI:61977"/>
        <dbReference type="ChEBI" id="CHEBI:456216"/>
        <dbReference type="EC" id="2.7.11.24"/>
    </reaction>
</comment>
<dbReference type="EC" id="2.7.11.24" evidence="9"/>
<reference evidence="12 13" key="1">
    <citation type="journal article" date="2016" name="Nat. Commun.">
        <title>Extremotolerant tardigrade genome and improved radiotolerance of human cultured cells by tardigrade-unique protein.</title>
        <authorList>
            <person name="Hashimoto T."/>
            <person name="Horikawa D.D."/>
            <person name="Saito Y."/>
            <person name="Kuwahara H."/>
            <person name="Kozuka-Hata H."/>
            <person name="Shin-I T."/>
            <person name="Minakuchi Y."/>
            <person name="Ohishi K."/>
            <person name="Motoyama A."/>
            <person name="Aizu T."/>
            <person name="Enomoto A."/>
            <person name="Kondo K."/>
            <person name="Tanaka S."/>
            <person name="Hara Y."/>
            <person name="Koshikawa S."/>
            <person name="Sagara H."/>
            <person name="Miura T."/>
            <person name="Yokobori S."/>
            <person name="Miyagawa K."/>
            <person name="Suzuki Y."/>
            <person name="Kubo T."/>
            <person name="Oyama M."/>
            <person name="Kohara Y."/>
            <person name="Fujiyama A."/>
            <person name="Arakawa K."/>
            <person name="Katayama T."/>
            <person name="Toyoda A."/>
            <person name="Kunieda T."/>
        </authorList>
    </citation>
    <scope>NUCLEOTIDE SEQUENCE [LARGE SCALE GENOMIC DNA]</scope>
    <source>
        <strain evidence="12 13">YOKOZUNA-1</strain>
    </source>
</reference>
<dbReference type="InterPro" id="IPR050117">
    <property type="entry name" value="MAPK"/>
</dbReference>
<evidence type="ECO:0000256" key="4">
    <source>
        <dbReference type="ARBA" id="ARBA00022777"/>
    </source>
</evidence>
<evidence type="ECO:0000256" key="7">
    <source>
        <dbReference type="ARBA" id="ARBA00048312"/>
    </source>
</evidence>
<dbReference type="PROSITE" id="PS00107">
    <property type="entry name" value="PROTEIN_KINASE_ATP"/>
    <property type="match status" value="1"/>
</dbReference>
<name>A0A1D1W730_RAMVA</name>
<dbReference type="PANTHER" id="PTHR24055">
    <property type="entry name" value="MITOGEN-ACTIVATED PROTEIN KINASE"/>
    <property type="match status" value="1"/>
</dbReference>
<dbReference type="InterPro" id="IPR000719">
    <property type="entry name" value="Prot_kinase_dom"/>
</dbReference>
<dbReference type="GO" id="GO:0005524">
    <property type="term" value="F:ATP binding"/>
    <property type="evidence" value="ECO:0007669"/>
    <property type="project" value="UniProtKB-UniRule"/>
</dbReference>
<dbReference type="Pfam" id="PF00069">
    <property type="entry name" value="Pkinase"/>
    <property type="match status" value="1"/>
</dbReference>
<dbReference type="PROSITE" id="PS00108">
    <property type="entry name" value="PROTEIN_KINASE_ST"/>
    <property type="match status" value="1"/>
</dbReference>
<comment type="caution">
    <text evidence="12">The sequence shown here is derived from an EMBL/GenBank/DDBJ whole genome shotgun (WGS) entry which is preliminary data.</text>
</comment>
<dbReference type="InterPro" id="IPR003527">
    <property type="entry name" value="MAP_kinase_CS"/>
</dbReference>
<feature type="region of interest" description="Disordered" evidence="10">
    <location>
        <begin position="391"/>
        <end position="626"/>
    </location>
</feature>
<dbReference type="AlphaFoldDB" id="A0A1D1W730"/>
<evidence type="ECO:0000259" key="11">
    <source>
        <dbReference type="PROSITE" id="PS50011"/>
    </source>
</evidence>
<dbReference type="EMBL" id="BDGG01000014">
    <property type="protein sequence ID" value="GAV06879.1"/>
    <property type="molecule type" value="Genomic_DNA"/>
</dbReference>
<feature type="compositionally biased region" description="Basic and acidic residues" evidence="10">
    <location>
        <begin position="409"/>
        <end position="423"/>
    </location>
</feature>
<dbReference type="InterPro" id="IPR011009">
    <property type="entry name" value="Kinase-like_dom_sf"/>
</dbReference>
<keyword evidence="5 8" id="KW-0067">ATP-binding</keyword>
<evidence type="ECO:0000256" key="5">
    <source>
        <dbReference type="ARBA" id="ARBA00022840"/>
    </source>
</evidence>
<evidence type="ECO:0000256" key="1">
    <source>
        <dbReference type="ARBA" id="ARBA00022527"/>
    </source>
</evidence>
<evidence type="ECO:0000313" key="13">
    <source>
        <dbReference type="Proteomes" id="UP000186922"/>
    </source>
</evidence>
<keyword evidence="2 9" id="KW-0808">Transferase</keyword>
<feature type="binding site" evidence="8">
    <location>
        <position position="78"/>
    </location>
    <ligand>
        <name>ATP</name>
        <dbReference type="ChEBI" id="CHEBI:30616"/>
    </ligand>
</feature>
<dbReference type="FunFam" id="1.10.510.10:FF:000624">
    <property type="entry name" value="Mitogen-activated protein kinase"/>
    <property type="match status" value="1"/>
</dbReference>
<gene>
    <name evidence="12" type="primary">RvY_16793-1</name>
    <name evidence="12" type="synonym">RvY_16793.1</name>
    <name evidence="12" type="ORF">RvY_16793</name>
</gene>
<protein>
    <recommendedName>
        <fullName evidence="9">Mitogen-activated protein kinase</fullName>
        <ecNumber evidence="9">2.7.11.24</ecNumber>
    </recommendedName>
</protein>
<dbReference type="PROSITE" id="PS50011">
    <property type="entry name" value="PROTEIN_KINASE_DOM"/>
    <property type="match status" value="1"/>
</dbReference>
<organism evidence="12 13">
    <name type="scientific">Ramazzottius varieornatus</name>
    <name type="common">Water bear</name>
    <name type="synonym">Tardigrade</name>
    <dbReference type="NCBI Taxonomy" id="947166"/>
    <lineage>
        <taxon>Eukaryota</taxon>
        <taxon>Metazoa</taxon>
        <taxon>Ecdysozoa</taxon>
        <taxon>Tardigrada</taxon>
        <taxon>Eutardigrada</taxon>
        <taxon>Parachela</taxon>
        <taxon>Hypsibioidea</taxon>
        <taxon>Ramazzottiidae</taxon>
        <taxon>Ramazzottius</taxon>
    </lineage>
</organism>
<dbReference type="InterPro" id="IPR008271">
    <property type="entry name" value="Ser/Thr_kinase_AS"/>
</dbReference>
<evidence type="ECO:0000313" key="12">
    <source>
        <dbReference type="EMBL" id="GAV06879.1"/>
    </source>
</evidence>
<dbReference type="GO" id="GO:0106310">
    <property type="term" value="F:protein serine kinase activity"/>
    <property type="evidence" value="ECO:0007669"/>
    <property type="project" value="RHEA"/>
</dbReference>
<keyword evidence="13" id="KW-1185">Reference proteome</keyword>
<comment type="similarity">
    <text evidence="9">Belongs to the protein kinase superfamily. Ser/Thr protein kinase family. MAP kinase subfamily.</text>
</comment>
<sequence>MRTKMAESHFRVDAQPNQQQKQLNGYSEVGSGNADGNSDELERHILKRFEIQDRLGKGAYGIVWKALDRKEQRVVALKKIFDAFANGQDAQRTFREVCFLTSFSVHPNIVKLTDIIRAENLNDLYLVFEYLPTDLHALIKAKNGLQDVHIRYIMAQLFRTVYFIHSANVIHRDLKPANILLTHPCEIRVADFGLARSLSDPGDDFQNGNLTNYVATRWYRSPEILLGSKRYTKGVDIWSLGTILAEMLRGRPLFTGENTIEQINFIRGAMSEPTTDDLHYCDTSLVRSVFNYPPHRDFRRPLESYMRSSGAAPEAVDLIRRLLHWDPDKRIDLMKAMRHPYVNAYYDPHNVYISDIAVTPFISDDKHFEDPSVYREALYEILHVQELNKSTTELNSAKTSTSKKPPNSAKHEKLEDDHIDGDVTLRGPVNSPTDSISSVEYEPLHTPVPETRVPNGTKKSQQPTPSFTKKLTATSTSNQSSPSKPLPFAQPCDANGHPVKGAVNARGFERPTENLPPGRRPLERVNSRQRVITTYEQPAPLYKTTNTASSNSLSKQAEAAAASSSSLTRAVSNGNLQNGSTGGRKAVKFEDEVPPPPPSTVQPAKKGAGSKEKTGNGEGDGGGVHTSGVVNFAKRFSFDGRAIRDRLPGNVKRSNSLARSPTPEPGRKFPSMSETRNDKKTLKESWRDTLAKSAMPEFFKRTGSQRAKAIHHAASVTYSSSTTTTDLSKNRPAYSLNFQNSLDDGTKSSTVNTRPAGNSSIVLHNGKSYGR</sequence>
<evidence type="ECO:0000256" key="2">
    <source>
        <dbReference type="ARBA" id="ARBA00022679"/>
    </source>
</evidence>
<evidence type="ECO:0000256" key="6">
    <source>
        <dbReference type="ARBA" id="ARBA00047592"/>
    </source>
</evidence>
<keyword evidence="4 9" id="KW-0418">Kinase</keyword>
<evidence type="ECO:0000256" key="8">
    <source>
        <dbReference type="PROSITE-ProRule" id="PRU10141"/>
    </source>
</evidence>
<feature type="compositionally biased region" description="Low complexity" evidence="10">
    <location>
        <begin position="554"/>
        <end position="572"/>
    </location>
</feature>
<dbReference type="OrthoDB" id="192887at2759"/>
<feature type="compositionally biased region" description="Basic and acidic residues" evidence="10">
    <location>
        <begin position="1"/>
        <end position="12"/>
    </location>
</feature>
<dbReference type="GO" id="GO:0004707">
    <property type="term" value="F:MAP kinase activity"/>
    <property type="evidence" value="ECO:0007669"/>
    <property type="project" value="UniProtKB-EC"/>
</dbReference>
<keyword evidence="9" id="KW-0460">Magnesium</keyword>
<dbReference type="FunFam" id="3.30.200.20:FF:000166">
    <property type="entry name" value="Mitogen-activated protein kinase"/>
    <property type="match status" value="1"/>
</dbReference>
<evidence type="ECO:0000256" key="3">
    <source>
        <dbReference type="ARBA" id="ARBA00022741"/>
    </source>
</evidence>
<feature type="compositionally biased region" description="Polar residues" evidence="10">
    <location>
        <begin position="15"/>
        <end position="25"/>
    </location>
</feature>
<feature type="compositionally biased region" description="Polar residues" evidence="10">
    <location>
        <begin position="738"/>
        <end position="762"/>
    </location>
</feature>
<accession>A0A1D1W730</accession>
<dbReference type="SUPFAM" id="SSF56112">
    <property type="entry name" value="Protein kinase-like (PK-like)"/>
    <property type="match status" value="1"/>
</dbReference>
<evidence type="ECO:0000256" key="10">
    <source>
        <dbReference type="SAM" id="MobiDB-lite"/>
    </source>
</evidence>
<keyword evidence="3 8" id="KW-0547">Nucleotide-binding</keyword>
<comment type="cofactor">
    <cofactor evidence="9">
        <name>Mg(2+)</name>
        <dbReference type="ChEBI" id="CHEBI:18420"/>
    </cofactor>
</comment>
<feature type="region of interest" description="Disordered" evidence="10">
    <location>
        <begin position="647"/>
        <end position="682"/>
    </location>
</feature>
<proteinExistence type="inferred from homology"/>
<dbReference type="Proteomes" id="UP000186922">
    <property type="component" value="Unassembled WGS sequence"/>
</dbReference>
<dbReference type="PROSITE" id="PS01351">
    <property type="entry name" value="MAPK"/>
    <property type="match status" value="1"/>
</dbReference>